<dbReference type="PANTHER" id="PTHR34069:SF2">
    <property type="entry name" value="BETA-KETOACYL-[ACYL-CARRIER-PROTEIN] SYNTHASE III"/>
    <property type="match status" value="1"/>
</dbReference>
<organism evidence="5 6">
    <name type="scientific">Clostridium novyi A str. 4552</name>
    <dbReference type="NCBI Taxonomy" id="1444289"/>
    <lineage>
        <taxon>Bacteria</taxon>
        <taxon>Bacillati</taxon>
        <taxon>Bacillota</taxon>
        <taxon>Clostridia</taxon>
        <taxon>Eubacteriales</taxon>
        <taxon>Clostridiaceae</taxon>
        <taxon>Clostridium</taxon>
    </lineage>
</organism>
<dbReference type="Gene3D" id="3.40.47.10">
    <property type="match status" value="1"/>
</dbReference>
<dbReference type="Proteomes" id="UP000030012">
    <property type="component" value="Unassembled WGS sequence"/>
</dbReference>
<evidence type="ECO:0000259" key="3">
    <source>
        <dbReference type="Pfam" id="PF08541"/>
    </source>
</evidence>
<evidence type="ECO:0000259" key="4">
    <source>
        <dbReference type="Pfam" id="PF08545"/>
    </source>
</evidence>
<dbReference type="GO" id="GO:0004315">
    <property type="term" value="F:3-oxoacyl-[acyl-carrier-protein] synthase activity"/>
    <property type="evidence" value="ECO:0007669"/>
    <property type="project" value="InterPro"/>
</dbReference>
<proteinExistence type="predicted"/>
<dbReference type="CDD" id="cd00830">
    <property type="entry name" value="KAS_III"/>
    <property type="match status" value="1"/>
</dbReference>
<dbReference type="InterPro" id="IPR016039">
    <property type="entry name" value="Thiolase-like"/>
</dbReference>
<accession>A0A0A0IBP1</accession>
<protein>
    <submittedName>
        <fullName evidence="5">3-oxoacyl-ACP synthase</fullName>
    </submittedName>
</protein>
<keyword evidence="2" id="KW-0012">Acyltransferase</keyword>
<dbReference type="InterPro" id="IPR013751">
    <property type="entry name" value="ACP_syn_III_N"/>
</dbReference>
<name>A0A0A0IBP1_CLONO</name>
<dbReference type="Pfam" id="PF08545">
    <property type="entry name" value="ACP_syn_III"/>
    <property type="match status" value="1"/>
</dbReference>
<feature type="domain" description="Beta-ketoacyl-[acyl-carrier-protein] synthase III N-terminal" evidence="4">
    <location>
        <begin position="114"/>
        <end position="194"/>
    </location>
</feature>
<comment type="caution">
    <text evidence="5">The sequence shown here is derived from an EMBL/GenBank/DDBJ whole genome shotgun (WGS) entry which is preliminary data.</text>
</comment>
<evidence type="ECO:0000313" key="6">
    <source>
        <dbReference type="Proteomes" id="UP000030012"/>
    </source>
</evidence>
<dbReference type="AlphaFoldDB" id="A0A0A0IBP1"/>
<sequence>MFNNVHIVGVGSYHPKKVLENEYFVEHFKNFELENKAKGLMDKLGREKLTLAEENENAITMSIRAAEEALKKANLSAEDIDMIISASDTPEYLTPCCALIIRNRLNAKKAKAVFDVNCDCIGMLHAIDIGTKFLKTDKNYKRVLVLGSLLISPFAREDDIVVYSTIGDGASAIILESRKEERECGFLGSRAFTDDSYNENIRFPACGLSNVPKEGISEYERKMSWKPFSVDFLSENWTILIRKLLKDNGLEPKDVEHYFMSQFSREELETTMRKLHVNPDKAIFIANKYGYTGPTSPIMALDDKLKEGPFKEGDICIFCSVAGGYSMSALLYKW</sequence>
<evidence type="ECO:0000256" key="1">
    <source>
        <dbReference type="ARBA" id="ARBA00022679"/>
    </source>
</evidence>
<gene>
    <name evidence="5" type="ORF">Z968_01955</name>
</gene>
<dbReference type="OrthoDB" id="1704808at2"/>
<reference evidence="5 6" key="1">
    <citation type="submission" date="2014-01" db="EMBL/GenBank/DDBJ databases">
        <title>Plasmidome dynamics in the species complex Clostridium novyi sensu lato converts strains of independent lineages into distinctly different pathogens.</title>
        <authorList>
            <person name="Skarin H."/>
            <person name="Segerman B."/>
        </authorList>
    </citation>
    <scope>NUCLEOTIDE SEQUENCE [LARGE SCALE GENOMIC DNA]</scope>
    <source>
        <strain evidence="5 6">4552</strain>
    </source>
</reference>
<dbReference type="InterPro" id="IPR013747">
    <property type="entry name" value="ACP_syn_III_C"/>
</dbReference>
<feature type="domain" description="Beta-ketoacyl-[acyl-carrier-protein] synthase III C-terminal" evidence="3">
    <location>
        <begin position="245"/>
        <end position="334"/>
    </location>
</feature>
<dbReference type="SUPFAM" id="SSF53901">
    <property type="entry name" value="Thiolase-like"/>
    <property type="match status" value="1"/>
</dbReference>
<dbReference type="Pfam" id="PF08541">
    <property type="entry name" value="ACP_syn_III_C"/>
    <property type="match status" value="1"/>
</dbReference>
<dbReference type="RefSeq" id="WP_039252608.1">
    <property type="nucleotide sequence ID" value="NZ_JENJ01000005.1"/>
</dbReference>
<dbReference type="EMBL" id="JENJ01000005">
    <property type="protein sequence ID" value="KGM97953.1"/>
    <property type="molecule type" value="Genomic_DNA"/>
</dbReference>
<dbReference type="PANTHER" id="PTHR34069">
    <property type="entry name" value="3-OXOACYL-[ACYL-CARRIER-PROTEIN] SYNTHASE 3"/>
    <property type="match status" value="1"/>
</dbReference>
<dbReference type="GO" id="GO:0006633">
    <property type="term" value="P:fatty acid biosynthetic process"/>
    <property type="evidence" value="ECO:0007669"/>
    <property type="project" value="InterPro"/>
</dbReference>
<evidence type="ECO:0000313" key="5">
    <source>
        <dbReference type="EMBL" id="KGM97953.1"/>
    </source>
</evidence>
<evidence type="ECO:0000256" key="2">
    <source>
        <dbReference type="ARBA" id="ARBA00023315"/>
    </source>
</evidence>
<keyword evidence="1" id="KW-0808">Transferase</keyword>
<dbReference type="GO" id="GO:0044550">
    <property type="term" value="P:secondary metabolite biosynthetic process"/>
    <property type="evidence" value="ECO:0007669"/>
    <property type="project" value="TreeGrafter"/>
</dbReference>